<dbReference type="GO" id="GO:0019825">
    <property type="term" value="F:oxygen binding"/>
    <property type="evidence" value="ECO:0007669"/>
    <property type="project" value="InterPro"/>
</dbReference>
<evidence type="ECO:0000256" key="3">
    <source>
        <dbReference type="ARBA" id="ARBA00022621"/>
    </source>
</evidence>
<dbReference type="PANTHER" id="PTHR46458:SF1">
    <property type="entry name" value="GEO09476P1"/>
    <property type="match status" value="1"/>
</dbReference>
<keyword evidence="3 6" id="KW-0561">Oxygen transport</keyword>
<comment type="similarity">
    <text evidence="6">Belongs to the globin family.</text>
</comment>
<dbReference type="InterPro" id="IPR000971">
    <property type="entry name" value="Globin"/>
</dbReference>
<keyword evidence="4" id="KW-0479">Metal-binding</keyword>
<dbReference type="InterPro" id="IPR012292">
    <property type="entry name" value="Globin/Proto"/>
</dbReference>
<dbReference type="PANTHER" id="PTHR46458">
    <property type="entry name" value="BLR2807 PROTEIN"/>
    <property type="match status" value="1"/>
</dbReference>
<dbReference type="InterPro" id="IPR044399">
    <property type="entry name" value="Mb-like_M"/>
</dbReference>
<dbReference type="InterPro" id="IPR050532">
    <property type="entry name" value="Globin-like_OT"/>
</dbReference>
<evidence type="ECO:0000256" key="5">
    <source>
        <dbReference type="ARBA" id="ARBA00023004"/>
    </source>
</evidence>
<evidence type="ECO:0000313" key="8">
    <source>
        <dbReference type="EnsemblMetazoa" id="XP_014248500.1"/>
    </source>
</evidence>
<evidence type="ECO:0000256" key="4">
    <source>
        <dbReference type="ARBA" id="ARBA00022723"/>
    </source>
</evidence>
<dbReference type="GeneID" id="106666107"/>
<keyword evidence="1 6" id="KW-0813">Transport</keyword>
<dbReference type="AlphaFoldDB" id="A0A8I6RNF0"/>
<dbReference type="KEGG" id="clec:106666107"/>
<dbReference type="Pfam" id="PF00042">
    <property type="entry name" value="Globin"/>
    <property type="match status" value="1"/>
</dbReference>
<name>A0A8I6RNF0_CIMLE</name>
<keyword evidence="2 6" id="KW-0349">Heme</keyword>
<dbReference type="GO" id="GO:0020037">
    <property type="term" value="F:heme binding"/>
    <property type="evidence" value="ECO:0007669"/>
    <property type="project" value="InterPro"/>
</dbReference>
<reference evidence="8" key="1">
    <citation type="submission" date="2022-01" db="UniProtKB">
        <authorList>
            <consortium name="EnsemblMetazoa"/>
        </authorList>
    </citation>
    <scope>IDENTIFICATION</scope>
</reference>
<keyword evidence="5" id="KW-0408">Iron</keyword>
<evidence type="ECO:0000256" key="1">
    <source>
        <dbReference type="ARBA" id="ARBA00022448"/>
    </source>
</evidence>
<dbReference type="InterPro" id="IPR009050">
    <property type="entry name" value="Globin-like_sf"/>
</dbReference>
<dbReference type="Gene3D" id="1.10.490.10">
    <property type="entry name" value="Globins"/>
    <property type="match status" value="1"/>
</dbReference>
<protein>
    <recommendedName>
        <fullName evidence="7">Globin domain-containing protein</fullName>
    </recommendedName>
</protein>
<proteinExistence type="inferred from homology"/>
<evidence type="ECO:0000259" key="7">
    <source>
        <dbReference type="PROSITE" id="PS01033"/>
    </source>
</evidence>
<sequence length="180" mass="20485">MRIPSTPHSQDLPVWYSVVNQESASHHIFKMSLPTAEQVQEVQEAWKLVQPDFDGAGRVLFTVMFEKFPSYEDFFKKHKESNKSLLDSTTLQPHIRLVMKTLDYLVVNLNDMSVVEERLVKLGQTHKGRNVKSPQFNHIVEIVLETLRRALGPKLTPGLEASWKAVLNCAMTIAGNEADK</sequence>
<dbReference type="Proteomes" id="UP000494040">
    <property type="component" value="Unassembled WGS sequence"/>
</dbReference>
<accession>A0A8I6RNF0</accession>
<keyword evidence="9" id="KW-1185">Reference proteome</keyword>
<dbReference type="CDD" id="cd01040">
    <property type="entry name" value="Mb-like"/>
    <property type="match status" value="1"/>
</dbReference>
<dbReference type="EnsemblMetazoa" id="XM_014393014.2">
    <property type="protein sequence ID" value="XP_014248500.1"/>
    <property type="gene ID" value="LOC106666107"/>
</dbReference>
<dbReference type="PROSITE" id="PS01033">
    <property type="entry name" value="GLOBIN"/>
    <property type="match status" value="1"/>
</dbReference>
<evidence type="ECO:0000313" key="9">
    <source>
        <dbReference type="Proteomes" id="UP000494040"/>
    </source>
</evidence>
<dbReference type="OMA" id="NCAMTIA"/>
<dbReference type="RefSeq" id="XP_014248500.1">
    <property type="nucleotide sequence ID" value="XM_014393014.2"/>
</dbReference>
<dbReference type="SUPFAM" id="SSF46458">
    <property type="entry name" value="Globin-like"/>
    <property type="match status" value="1"/>
</dbReference>
<feature type="domain" description="Globin" evidence="7">
    <location>
        <begin position="32"/>
        <end position="179"/>
    </location>
</feature>
<dbReference type="OrthoDB" id="436496at2759"/>
<organism evidence="8 9">
    <name type="scientific">Cimex lectularius</name>
    <name type="common">Bed bug</name>
    <name type="synonym">Acanthia lectularia</name>
    <dbReference type="NCBI Taxonomy" id="79782"/>
    <lineage>
        <taxon>Eukaryota</taxon>
        <taxon>Metazoa</taxon>
        <taxon>Ecdysozoa</taxon>
        <taxon>Arthropoda</taxon>
        <taxon>Hexapoda</taxon>
        <taxon>Insecta</taxon>
        <taxon>Pterygota</taxon>
        <taxon>Neoptera</taxon>
        <taxon>Paraneoptera</taxon>
        <taxon>Hemiptera</taxon>
        <taxon>Heteroptera</taxon>
        <taxon>Panheteroptera</taxon>
        <taxon>Cimicomorpha</taxon>
        <taxon>Cimicidae</taxon>
        <taxon>Cimex</taxon>
    </lineage>
</organism>
<dbReference type="GO" id="GO:0046872">
    <property type="term" value="F:metal ion binding"/>
    <property type="evidence" value="ECO:0007669"/>
    <property type="project" value="UniProtKB-KW"/>
</dbReference>
<evidence type="ECO:0000256" key="6">
    <source>
        <dbReference type="RuleBase" id="RU000356"/>
    </source>
</evidence>
<evidence type="ECO:0000256" key="2">
    <source>
        <dbReference type="ARBA" id="ARBA00022617"/>
    </source>
</evidence>
<dbReference type="GO" id="GO:0005344">
    <property type="term" value="F:oxygen carrier activity"/>
    <property type="evidence" value="ECO:0007669"/>
    <property type="project" value="UniProtKB-KW"/>
</dbReference>